<evidence type="ECO:0000256" key="1">
    <source>
        <dbReference type="SAM" id="MobiDB-lite"/>
    </source>
</evidence>
<dbReference type="PROSITE" id="PS50943">
    <property type="entry name" value="HTH_CROC1"/>
    <property type="match status" value="1"/>
</dbReference>
<accession>A0ABT0X8U5</accession>
<gene>
    <name evidence="3" type="ORF">M1E25_15370</name>
</gene>
<dbReference type="InterPro" id="IPR010982">
    <property type="entry name" value="Lambda_DNA-bd_dom_sf"/>
</dbReference>
<sequence>MAGAEGQPERRPEPTEDADEAVDLFRAIGKQVKLLRERAGLTQRELGDRLGYGEDQISSLERGRRITQPEFLDAADDLLDAGGLLKAAKDDVVRAKAKARVKHPAWFRDFARLETEAVELNFFSTLTVPGLLQTEDYARTTFTIRQPLLDEETIEQRVAARLTRQEILTRWPSPMVSAIIEESVLRRMIGGRDVRFGQLKHLLRLGNLRSTALQVLPMDCDEHAGMDGPFILLTPKGRPQVAYLEVQNVSRLITDSEEVRILAARYGSIRGQALSPRESLSLIEKMLGDA</sequence>
<feature type="domain" description="HTH cro/C1-type" evidence="2">
    <location>
        <begin position="32"/>
        <end position="65"/>
    </location>
</feature>
<dbReference type="InterPro" id="IPR043917">
    <property type="entry name" value="DUF5753"/>
</dbReference>
<dbReference type="InterPro" id="IPR001387">
    <property type="entry name" value="Cro/C1-type_HTH"/>
</dbReference>
<evidence type="ECO:0000313" key="4">
    <source>
        <dbReference type="Proteomes" id="UP001167160"/>
    </source>
</evidence>
<dbReference type="Pfam" id="PF19054">
    <property type="entry name" value="DUF5753"/>
    <property type="match status" value="1"/>
</dbReference>
<name>A0ABT0X8U5_9ACTN</name>
<feature type="region of interest" description="Disordered" evidence="1">
    <location>
        <begin position="1"/>
        <end position="20"/>
    </location>
</feature>
<dbReference type="SUPFAM" id="SSF47413">
    <property type="entry name" value="lambda repressor-like DNA-binding domains"/>
    <property type="match status" value="1"/>
</dbReference>
<dbReference type="RefSeq" id="WP_251415661.1">
    <property type="nucleotide sequence ID" value="NZ_JAMQGM010000031.1"/>
</dbReference>
<dbReference type="Gene3D" id="1.10.260.40">
    <property type="entry name" value="lambda repressor-like DNA-binding domains"/>
    <property type="match status" value="1"/>
</dbReference>
<proteinExistence type="predicted"/>
<reference evidence="3" key="1">
    <citation type="journal article" date="2023" name="Int. J. Syst. Evol. Microbiol.">
        <title>Streptomyces meridianus sp. nov. isolated from brackish water of the Tagus estuary in Alcochete, Portugal.</title>
        <authorList>
            <person name="Santos J.D.N."/>
            <person name="Klimek D."/>
            <person name="Calusinska M."/>
            <person name="Lobo Da Cunha A."/>
            <person name="Catita J."/>
            <person name="Goncalves H."/>
            <person name="Gonzalez I."/>
            <person name="Reyes F."/>
            <person name="Lage O.M."/>
        </authorList>
    </citation>
    <scope>NUCLEOTIDE SEQUENCE</scope>
    <source>
        <strain evidence="3">MTZ3.1</strain>
    </source>
</reference>
<comment type="caution">
    <text evidence="3">The sequence shown here is derived from an EMBL/GenBank/DDBJ whole genome shotgun (WGS) entry which is preliminary data.</text>
</comment>
<keyword evidence="4" id="KW-1185">Reference proteome</keyword>
<dbReference type="SMART" id="SM00530">
    <property type="entry name" value="HTH_XRE"/>
    <property type="match status" value="1"/>
</dbReference>
<evidence type="ECO:0000313" key="3">
    <source>
        <dbReference type="EMBL" id="MCM2578715.1"/>
    </source>
</evidence>
<protein>
    <submittedName>
        <fullName evidence="3">Helix-turn-helix transcriptional regulator</fullName>
    </submittedName>
</protein>
<dbReference type="CDD" id="cd00093">
    <property type="entry name" value="HTH_XRE"/>
    <property type="match status" value="1"/>
</dbReference>
<dbReference type="EMBL" id="JAMQGM010000031">
    <property type="protein sequence ID" value="MCM2578715.1"/>
    <property type="molecule type" value="Genomic_DNA"/>
</dbReference>
<organism evidence="3 4">
    <name type="scientific">Streptomyces meridianus</name>
    <dbReference type="NCBI Taxonomy" id="2938945"/>
    <lineage>
        <taxon>Bacteria</taxon>
        <taxon>Bacillati</taxon>
        <taxon>Actinomycetota</taxon>
        <taxon>Actinomycetes</taxon>
        <taxon>Kitasatosporales</taxon>
        <taxon>Streptomycetaceae</taxon>
        <taxon>Streptomyces</taxon>
    </lineage>
</organism>
<dbReference type="Pfam" id="PF13560">
    <property type="entry name" value="HTH_31"/>
    <property type="match status" value="1"/>
</dbReference>
<dbReference type="Proteomes" id="UP001167160">
    <property type="component" value="Unassembled WGS sequence"/>
</dbReference>
<evidence type="ECO:0000259" key="2">
    <source>
        <dbReference type="PROSITE" id="PS50943"/>
    </source>
</evidence>